<keyword evidence="6" id="KW-1185">Reference proteome</keyword>
<feature type="domain" description="Cadherin-like beta-sandwich-like" evidence="4">
    <location>
        <begin position="162"/>
        <end position="240"/>
    </location>
</feature>
<dbReference type="Pfam" id="PF12733">
    <property type="entry name" value="Cadherin-like"/>
    <property type="match status" value="1"/>
</dbReference>
<dbReference type="AlphaFoldDB" id="A0A6N8U5U1"/>
<dbReference type="Proteomes" id="UP000434036">
    <property type="component" value="Unassembled WGS sequence"/>
</dbReference>
<gene>
    <name evidence="5" type="ORF">GSF08_06415</name>
</gene>
<evidence type="ECO:0000313" key="5">
    <source>
        <dbReference type="EMBL" id="MXQ73566.1"/>
    </source>
</evidence>
<keyword evidence="2" id="KW-0812">Transmembrane</keyword>
<dbReference type="EMBL" id="WUUQ01000002">
    <property type="protein sequence ID" value="MXQ73566.1"/>
    <property type="molecule type" value="Genomic_DNA"/>
</dbReference>
<organism evidence="5 6">
    <name type="scientific">Copranaerobaculum intestinale</name>
    <dbReference type="NCBI Taxonomy" id="2692629"/>
    <lineage>
        <taxon>Bacteria</taxon>
        <taxon>Bacillati</taxon>
        <taxon>Bacillota</taxon>
        <taxon>Erysipelotrichia</taxon>
        <taxon>Erysipelotrichales</taxon>
        <taxon>Erysipelotrichaceae</taxon>
        <taxon>Copranaerobaculum</taxon>
    </lineage>
</organism>
<feature type="signal peptide" evidence="3">
    <location>
        <begin position="1"/>
        <end position="27"/>
    </location>
</feature>
<keyword evidence="2" id="KW-0472">Membrane</keyword>
<protein>
    <recommendedName>
        <fullName evidence="4">Cadherin-like beta-sandwich-like domain-containing protein</fullName>
    </recommendedName>
</protein>
<keyword evidence="3" id="KW-0732">Signal</keyword>
<evidence type="ECO:0000313" key="6">
    <source>
        <dbReference type="Proteomes" id="UP000434036"/>
    </source>
</evidence>
<name>A0A6N8U5U1_9FIRM</name>
<keyword evidence="2" id="KW-1133">Transmembrane helix</keyword>
<feature type="compositionally biased region" description="Gly residues" evidence="1">
    <location>
        <begin position="126"/>
        <end position="138"/>
    </location>
</feature>
<feature type="transmembrane region" description="Helical" evidence="2">
    <location>
        <begin position="421"/>
        <end position="445"/>
    </location>
</feature>
<proteinExistence type="predicted"/>
<evidence type="ECO:0000256" key="3">
    <source>
        <dbReference type="SAM" id="SignalP"/>
    </source>
</evidence>
<evidence type="ECO:0000256" key="1">
    <source>
        <dbReference type="SAM" id="MobiDB-lite"/>
    </source>
</evidence>
<accession>A0A6N8U5U1</accession>
<comment type="caution">
    <text evidence="5">The sequence shown here is derived from an EMBL/GenBank/DDBJ whole genome shotgun (WGS) entry which is preliminary data.</text>
</comment>
<reference evidence="5 6" key="1">
    <citation type="submission" date="2019-12" db="EMBL/GenBank/DDBJ databases">
        <authorList>
            <person name="Yang R."/>
        </authorList>
    </citation>
    <scope>NUCLEOTIDE SEQUENCE [LARGE SCALE GENOMIC DNA]</scope>
    <source>
        <strain evidence="5 6">DONG20-135</strain>
    </source>
</reference>
<evidence type="ECO:0000259" key="4">
    <source>
        <dbReference type="Pfam" id="PF12733"/>
    </source>
</evidence>
<sequence>MKKFRNRFIVLLVCLMFMVGQHSEIYAGNMWANASPTSVRVGSNFTVTVGSSNLFIEGISVTCSGCTIISGISGSIDKGETKNIVARLNSSAGATVTISGTATDYDNPNSDFPISTSAHVSAATNSGGGSWTPSGGGSSSSSQTTPQTPDPEDDTHSKDNDLKSLSVSEGKLTPEFSKDTTSYNVNLPATAKKITLKAEANDTKATVEGTGEKALEPGDNDFDITVTAENKSVKVYKVKVIVDEKPLMYLKYNGVKLGVVRNVRNAPIPPNFTATTLKIKGKEIPAWKNEAMKKTIVYLMDTKNNKQFYLYENGKVTSTFTYTKLLGREVFLIDIPKAQQRRTGMNYQKLTIENVTVMGWTFDEKSMKDYELIYVMDLDGKCRYYQYEKSQHTIQLYSGAAAVTQSEYTKQVKDLKAGRTAMTYTAVALGLLAAGLGCYAAYLTIRKKKS</sequence>
<feature type="region of interest" description="Disordered" evidence="1">
    <location>
        <begin position="119"/>
        <end position="182"/>
    </location>
</feature>
<dbReference type="InterPro" id="IPR025883">
    <property type="entry name" value="Cadherin-like_domain"/>
</dbReference>
<reference evidence="5 6" key="2">
    <citation type="submission" date="2020-01" db="EMBL/GenBank/DDBJ databases">
        <title>Clostridiaceae sp. nov. isolated from the gut of human by culturomics.</title>
        <authorList>
            <person name="Chang Y."/>
        </authorList>
    </citation>
    <scope>NUCLEOTIDE SEQUENCE [LARGE SCALE GENOMIC DNA]</scope>
    <source>
        <strain evidence="5 6">DONG20-135</strain>
    </source>
</reference>
<evidence type="ECO:0000256" key="2">
    <source>
        <dbReference type="SAM" id="Phobius"/>
    </source>
</evidence>
<dbReference type="RefSeq" id="WP_160625006.1">
    <property type="nucleotide sequence ID" value="NZ_WUUQ01000002.1"/>
</dbReference>
<feature type="chain" id="PRO_5038997370" description="Cadherin-like beta-sandwich-like domain-containing protein" evidence="3">
    <location>
        <begin position="28"/>
        <end position="450"/>
    </location>
</feature>